<dbReference type="Pfam" id="PF01966">
    <property type="entry name" value="HD"/>
    <property type="match status" value="1"/>
</dbReference>
<dbReference type="InterPro" id="IPR006674">
    <property type="entry name" value="HD_domain"/>
</dbReference>
<dbReference type="PANTHER" id="PTHR35569">
    <property type="entry name" value="CYANAMIDE HYDRATASE DDI2-RELATED"/>
    <property type="match status" value="1"/>
</dbReference>
<dbReference type="KEGG" id="mmc:Mmcs_1390"/>
<reference evidence="2" key="1">
    <citation type="submission" date="2006-06" db="EMBL/GenBank/DDBJ databases">
        <title>Complete sequence of chromosome of Mycobacterium sp. MCS.</title>
        <authorList>
            <consortium name="US DOE Joint Genome Institute"/>
            <person name="Copeland A."/>
            <person name="Lucas S."/>
            <person name="Lapidus A."/>
            <person name="Barry K."/>
            <person name="Detter J.C."/>
            <person name="Glavina del Rio T."/>
            <person name="Hammon N."/>
            <person name="Israni S."/>
            <person name="Dalin E."/>
            <person name="Tice H."/>
            <person name="Pitluck S."/>
            <person name="Martinez M."/>
            <person name="Schmutz J."/>
            <person name="Larimer F."/>
            <person name="Land M."/>
            <person name="Hauser L."/>
            <person name="Kyrpides N."/>
            <person name="Kim E."/>
            <person name="Miller C.D."/>
            <person name="Hughes J.E."/>
            <person name="Anderson A.J."/>
            <person name="Sims R.C."/>
            <person name="Richardson P."/>
        </authorList>
    </citation>
    <scope>NUCLEOTIDE SEQUENCE [LARGE SCALE GENOMIC DNA]</scope>
    <source>
        <strain evidence="2">MCS</strain>
    </source>
</reference>
<keyword evidence="2" id="KW-0378">Hydrolase</keyword>
<gene>
    <name evidence="2" type="ordered locus">Mmcs_1390</name>
</gene>
<dbReference type="AlphaFoldDB" id="A0A5Q5BGZ1"/>
<dbReference type="EMBL" id="CP000384">
    <property type="protein sequence ID" value="ABG07502.1"/>
    <property type="molecule type" value="Genomic_DNA"/>
</dbReference>
<evidence type="ECO:0000313" key="2">
    <source>
        <dbReference type="EMBL" id="ABG07502.1"/>
    </source>
</evidence>
<accession>A0A5Q5BGZ1</accession>
<dbReference type="InterPro" id="IPR003607">
    <property type="entry name" value="HD/PDEase_dom"/>
</dbReference>
<protein>
    <submittedName>
        <fullName evidence="2">Metal dependent phosphohydrolase</fullName>
    </submittedName>
</protein>
<proteinExistence type="predicted"/>
<dbReference type="PANTHER" id="PTHR35569:SF1">
    <property type="entry name" value="CYANAMIDE HYDRATASE DDI2-RELATED"/>
    <property type="match status" value="1"/>
</dbReference>
<feature type="domain" description="HD" evidence="1">
    <location>
        <begin position="32"/>
        <end position="118"/>
    </location>
</feature>
<dbReference type="SUPFAM" id="SSF109604">
    <property type="entry name" value="HD-domain/PDEase-like"/>
    <property type="match status" value="1"/>
</dbReference>
<sequence length="212" mass="23472">MTKKVAGVEFPDSTLAREATGIVRGAADDLLFGHSRRSYLWGMLHARRRRLEPDPELLYVAAMFHDLGLTARYRTSDQRFELDGADAAREFLADHGYPEATTRTVWLAIALHTTPEIPDRLEPEIALLIAGVSTDVVGAGIDALTVEQITDVCAAHPRTNFTDGMLQTFHTGLKDRPQTTFGTMNDDVLAHFDPGFTRVDLVDLMVNNPLPQ</sequence>
<dbReference type="Gene3D" id="1.10.3210.10">
    <property type="entry name" value="Hypothetical protein af1432"/>
    <property type="match status" value="1"/>
</dbReference>
<organism evidence="2">
    <name type="scientific">Mycobacterium sp. (strain MCS)</name>
    <dbReference type="NCBI Taxonomy" id="164756"/>
    <lineage>
        <taxon>Bacteria</taxon>
        <taxon>Bacillati</taxon>
        <taxon>Actinomycetota</taxon>
        <taxon>Actinomycetes</taxon>
        <taxon>Mycobacteriales</taxon>
        <taxon>Mycobacteriaceae</taxon>
        <taxon>Mycobacterium</taxon>
    </lineage>
</organism>
<name>A0A5Q5BGZ1_MYCSS</name>
<dbReference type="CDD" id="cd00077">
    <property type="entry name" value="HDc"/>
    <property type="match status" value="1"/>
</dbReference>
<evidence type="ECO:0000259" key="1">
    <source>
        <dbReference type="Pfam" id="PF01966"/>
    </source>
</evidence>
<dbReference type="GO" id="GO:0016787">
    <property type="term" value="F:hydrolase activity"/>
    <property type="evidence" value="ECO:0007669"/>
    <property type="project" value="UniProtKB-KW"/>
</dbReference>